<keyword evidence="1" id="KW-1133">Transmembrane helix</keyword>
<protein>
    <recommendedName>
        <fullName evidence="2">LiaI-LiaF-like transmembrane region domain-containing protein</fullName>
    </recommendedName>
</protein>
<evidence type="ECO:0000256" key="1">
    <source>
        <dbReference type="SAM" id="Phobius"/>
    </source>
</evidence>
<keyword evidence="1" id="KW-0472">Membrane</keyword>
<organism evidence="3 4">
    <name type="scientific">Paraliobacillus quinghaiensis</name>
    <dbReference type="NCBI Taxonomy" id="470815"/>
    <lineage>
        <taxon>Bacteria</taxon>
        <taxon>Bacillati</taxon>
        <taxon>Bacillota</taxon>
        <taxon>Bacilli</taxon>
        <taxon>Bacillales</taxon>
        <taxon>Bacillaceae</taxon>
        <taxon>Paraliobacillus</taxon>
    </lineage>
</organism>
<keyword evidence="4" id="KW-1185">Reference proteome</keyword>
<feature type="transmembrane region" description="Helical" evidence="1">
    <location>
        <begin position="7"/>
        <end position="26"/>
    </location>
</feature>
<dbReference type="InterPro" id="IPR043726">
    <property type="entry name" value="LiaI-LiaF-like_TM1"/>
</dbReference>
<evidence type="ECO:0000313" key="3">
    <source>
        <dbReference type="EMBL" id="GGM27169.1"/>
    </source>
</evidence>
<dbReference type="RefSeq" id="WP_117157194.1">
    <property type="nucleotide sequence ID" value="NZ_BMLG01000003.1"/>
</dbReference>
<accession>A0A917WS94</accession>
<dbReference type="Proteomes" id="UP000618460">
    <property type="component" value="Unassembled WGS sequence"/>
</dbReference>
<feature type="domain" description="LiaI-LiaF-like transmembrane region" evidence="2">
    <location>
        <begin position="8"/>
        <end position="47"/>
    </location>
</feature>
<name>A0A917WS94_9BACI</name>
<feature type="transmembrane region" description="Helical" evidence="1">
    <location>
        <begin position="32"/>
        <end position="52"/>
    </location>
</feature>
<evidence type="ECO:0000259" key="2">
    <source>
        <dbReference type="Pfam" id="PF18917"/>
    </source>
</evidence>
<reference evidence="3" key="1">
    <citation type="journal article" date="2014" name="Int. J. Syst. Evol. Microbiol.">
        <title>Complete genome sequence of Corynebacterium casei LMG S-19264T (=DSM 44701T), isolated from a smear-ripened cheese.</title>
        <authorList>
            <consortium name="US DOE Joint Genome Institute (JGI-PGF)"/>
            <person name="Walter F."/>
            <person name="Albersmeier A."/>
            <person name="Kalinowski J."/>
            <person name="Ruckert C."/>
        </authorList>
    </citation>
    <scope>NUCLEOTIDE SEQUENCE</scope>
    <source>
        <strain evidence="3">CGMCC 1.6333</strain>
    </source>
</reference>
<feature type="transmembrane region" description="Helical" evidence="1">
    <location>
        <begin position="59"/>
        <end position="75"/>
    </location>
</feature>
<keyword evidence="1" id="KW-0812">Transmembrane</keyword>
<feature type="transmembrane region" description="Helical" evidence="1">
    <location>
        <begin position="107"/>
        <end position="124"/>
    </location>
</feature>
<reference evidence="3" key="2">
    <citation type="submission" date="2020-09" db="EMBL/GenBank/DDBJ databases">
        <authorList>
            <person name="Sun Q."/>
            <person name="Zhou Y."/>
        </authorList>
    </citation>
    <scope>NUCLEOTIDE SEQUENCE</scope>
    <source>
        <strain evidence="3">CGMCC 1.6333</strain>
    </source>
</reference>
<dbReference type="AlphaFoldDB" id="A0A917WS94"/>
<proteinExistence type="predicted"/>
<gene>
    <name evidence="3" type="ORF">GCM10011351_11200</name>
</gene>
<comment type="caution">
    <text evidence="3">The sequence shown here is derived from an EMBL/GenBank/DDBJ whole genome shotgun (WGS) entry which is preliminary data.</text>
</comment>
<dbReference type="Pfam" id="PF18917">
    <property type="entry name" value="LiaI-LiaF-like_TM1"/>
    <property type="match status" value="1"/>
</dbReference>
<evidence type="ECO:0000313" key="4">
    <source>
        <dbReference type="Proteomes" id="UP000618460"/>
    </source>
</evidence>
<dbReference type="EMBL" id="BMLG01000003">
    <property type="protein sequence ID" value="GGM27169.1"/>
    <property type="molecule type" value="Genomic_DNA"/>
</dbReference>
<feature type="transmembrane region" description="Helical" evidence="1">
    <location>
        <begin position="136"/>
        <end position="157"/>
    </location>
</feature>
<sequence length="160" mass="18776">MRKKPTLTAFLLIGIGIYFLLKQLKFPIITDFYSWPTLLIIVGVAFLLHSYMARDYDKLFPGTIILGIGIHYHSLRHYSFWIDHWGIYTIIVGLALLIRYQKTKSGLFPGLILLVISFIAIFASNQPTWFYWINEFMTFLETFWPITLILFGTYLLINKK</sequence>
<dbReference type="OrthoDB" id="2989824at2"/>
<feature type="transmembrane region" description="Helical" evidence="1">
    <location>
        <begin position="81"/>
        <end position="100"/>
    </location>
</feature>